<protein>
    <submittedName>
        <fullName evidence="4">Kinesin motor domain-containing protein</fullName>
    </submittedName>
</protein>
<dbReference type="Proteomes" id="UP000050761">
    <property type="component" value="Unassembled WGS sequence"/>
</dbReference>
<reference evidence="2 3" key="1">
    <citation type="submission" date="2018-11" db="EMBL/GenBank/DDBJ databases">
        <authorList>
            <consortium name="Pathogen Informatics"/>
        </authorList>
    </citation>
    <scope>NUCLEOTIDE SEQUENCE [LARGE SCALE GENOMIC DNA]</scope>
</reference>
<gene>
    <name evidence="2" type="ORF">HPBE_LOCUS12819</name>
</gene>
<feature type="region of interest" description="Disordered" evidence="1">
    <location>
        <begin position="74"/>
        <end position="126"/>
    </location>
</feature>
<dbReference type="WBParaSite" id="HPBE_0001281801-mRNA-1">
    <property type="protein sequence ID" value="HPBE_0001281801-mRNA-1"/>
    <property type="gene ID" value="HPBE_0001281801"/>
</dbReference>
<dbReference type="EMBL" id="UZAH01027651">
    <property type="protein sequence ID" value="VDO93761.1"/>
    <property type="molecule type" value="Genomic_DNA"/>
</dbReference>
<evidence type="ECO:0000313" key="3">
    <source>
        <dbReference type="Proteomes" id="UP000050761"/>
    </source>
</evidence>
<accession>A0A3P7Z123</accession>
<dbReference type="AlphaFoldDB" id="A0A183FWJ7"/>
<reference evidence="4" key="2">
    <citation type="submission" date="2019-09" db="UniProtKB">
        <authorList>
            <consortium name="WormBaseParasite"/>
        </authorList>
    </citation>
    <scope>IDENTIFICATION</scope>
</reference>
<proteinExistence type="predicted"/>
<keyword evidence="3" id="KW-1185">Reference proteome</keyword>
<evidence type="ECO:0000256" key="1">
    <source>
        <dbReference type="SAM" id="MobiDB-lite"/>
    </source>
</evidence>
<name>A0A183FWJ7_HELPZ</name>
<evidence type="ECO:0000313" key="2">
    <source>
        <dbReference type="EMBL" id="VDO93761.1"/>
    </source>
</evidence>
<evidence type="ECO:0000313" key="4">
    <source>
        <dbReference type="WBParaSite" id="HPBE_0001281801-mRNA-1"/>
    </source>
</evidence>
<feature type="compositionally biased region" description="Basic and acidic residues" evidence="1">
    <location>
        <begin position="74"/>
        <end position="84"/>
    </location>
</feature>
<sequence length="126" mass="13312">MVERVSQHSGAEPSSRVSVACLGSSVPAQRPSKAAAITQQTAVVRPRTLATERATISPACFARLSAKRAFERTITRSGANREPEANAQDPSSASVCESALGPSADFRSRSAFLDNAPRTENANTRP</sequence>
<accession>A0A183FWJ7</accession>
<organism evidence="3 4">
    <name type="scientific">Heligmosomoides polygyrus</name>
    <name type="common">Parasitic roundworm</name>
    <dbReference type="NCBI Taxonomy" id="6339"/>
    <lineage>
        <taxon>Eukaryota</taxon>
        <taxon>Metazoa</taxon>
        <taxon>Ecdysozoa</taxon>
        <taxon>Nematoda</taxon>
        <taxon>Chromadorea</taxon>
        <taxon>Rhabditida</taxon>
        <taxon>Rhabditina</taxon>
        <taxon>Rhabditomorpha</taxon>
        <taxon>Strongyloidea</taxon>
        <taxon>Heligmosomidae</taxon>
        <taxon>Heligmosomoides</taxon>
    </lineage>
</organism>